<dbReference type="NCBIfam" id="TIGR04474">
    <property type="entry name" value="tcm_partner"/>
    <property type="match status" value="1"/>
</dbReference>
<gene>
    <name evidence="2" type="ORF">OMM_03375</name>
</gene>
<dbReference type="AlphaFoldDB" id="A0A1V1P605"/>
<organism evidence="2 3">
    <name type="scientific">Candidatus Magnetoglobus multicellularis str. Araruama</name>
    <dbReference type="NCBI Taxonomy" id="890399"/>
    <lineage>
        <taxon>Bacteria</taxon>
        <taxon>Pseudomonadati</taxon>
        <taxon>Thermodesulfobacteriota</taxon>
        <taxon>Desulfobacteria</taxon>
        <taxon>Desulfobacterales</taxon>
        <taxon>Desulfobacteraceae</taxon>
        <taxon>Candidatus Magnetoglobus</taxon>
    </lineage>
</organism>
<dbReference type="InterPro" id="IPR031009">
    <property type="entry name" value="Tcm_partner"/>
</dbReference>
<dbReference type="Proteomes" id="UP000189670">
    <property type="component" value="Unassembled WGS sequence"/>
</dbReference>
<dbReference type="Pfam" id="PF22560">
    <property type="entry name" value="GMT-wHTH"/>
    <property type="match status" value="1"/>
</dbReference>
<accession>A0A1V1P605</accession>
<sequence>MKSNNFFAEQKEQSLVKSTIVAKYFDVWANVIISTQKRYSNHPQKIAYIDLFAGPGRYDDGTQSTPLKILSNAIEKDDLKERLVAIFNDKNEQNSNDLKNTISEIPRINELKYQPSVYNQEVGEEIVKMFERMNLIPTLFFVDPWGYKGLSLRLVNSVLKDWGCDSIFFFNYNRINMGINNESVQKHIQALLGQQRTIELREKLITVNNPIERELLIIEELCQELKSYGSRYVLPFRFKNDKGKRTSHHLIFVSKHFRGYEIMKDIMARESTSDTQGIPSFEYNPSDFLPKQTLLFQLSRPFEDLKNELLQYFSGQRLAMKEIYENHNVDTPYIKKNYKDALRILYDENRIEAISKKGKPPRKNTFGDEIIVTFS</sequence>
<name>A0A1V1P605_9BACT</name>
<evidence type="ECO:0000313" key="3">
    <source>
        <dbReference type="Proteomes" id="UP000189670"/>
    </source>
</evidence>
<comment type="caution">
    <text evidence="2">The sequence shown here is derived from an EMBL/GenBank/DDBJ whole genome shotgun (WGS) entry which is preliminary data.</text>
</comment>
<evidence type="ECO:0000259" key="1">
    <source>
        <dbReference type="Pfam" id="PF22560"/>
    </source>
</evidence>
<feature type="domain" description="GMT-like wHTH" evidence="1">
    <location>
        <begin position="282"/>
        <end position="358"/>
    </location>
</feature>
<dbReference type="EMBL" id="ATBP01000456">
    <property type="protein sequence ID" value="ETR70250.1"/>
    <property type="molecule type" value="Genomic_DNA"/>
</dbReference>
<reference evidence="3" key="1">
    <citation type="submission" date="2012-11" db="EMBL/GenBank/DDBJ databases">
        <authorList>
            <person name="Lucero-Rivera Y.E."/>
            <person name="Tovar-Ramirez D."/>
        </authorList>
    </citation>
    <scope>NUCLEOTIDE SEQUENCE [LARGE SCALE GENOMIC DNA]</scope>
    <source>
        <strain evidence="3">Araruama</strain>
    </source>
</reference>
<dbReference type="InterPro" id="IPR054339">
    <property type="entry name" value="GMT_wHTH"/>
</dbReference>
<protein>
    <recommendedName>
        <fullName evidence="1">GMT-like wHTH domain-containing protein</fullName>
    </recommendedName>
</protein>
<proteinExistence type="predicted"/>
<evidence type="ECO:0000313" key="2">
    <source>
        <dbReference type="EMBL" id="ETR70250.1"/>
    </source>
</evidence>